<dbReference type="InterPro" id="IPR039422">
    <property type="entry name" value="MarR/SlyA-like"/>
</dbReference>
<feature type="domain" description="HTH marR-type" evidence="5">
    <location>
        <begin position="7"/>
        <end position="139"/>
    </location>
</feature>
<dbReference type="InterPro" id="IPR036390">
    <property type="entry name" value="WH_DNA-bd_sf"/>
</dbReference>
<dbReference type="STRING" id="1231391.GCA_000308195_00490"/>
<keyword evidence="1" id="KW-0805">Transcription regulation</keyword>
<dbReference type="InterPro" id="IPR023187">
    <property type="entry name" value="Tscrpt_reg_MarR-type_CS"/>
</dbReference>
<dbReference type="RefSeq" id="WP_017522866.1">
    <property type="nucleotide sequence ID" value="NZ_JACCEX010000003.1"/>
</dbReference>
<evidence type="ECO:0000313" key="7">
    <source>
        <dbReference type="Proteomes" id="UP000246145"/>
    </source>
</evidence>
<dbReference type="GO" id="GO:0003677">
    <property type="term" value="F:DNA binding"/>
    <property type="evidence" value="ECO:0007669"/>
    <property type="project" value="UniProtKB-KW"/>
</dbReference>
<evidence type="ECO:0000256" key="4">
    <source>
        <dbReference type="SAM" id="MobiDB-lite"/>
    </source>
</evidence>
<reference evidence="6 7" key="1">
    <citation type="submission" date="2018-04" db="EMBL/GenBank/DDBJ databases">
        <title>Genomic Encyclopedia of Type Strains, Phase IV (KMG-IV): sequencing the most valuable type-strain genomes for metagenomic binning, comparative biology and taxonomic classification.</title>
        <authorList>
            <person name="Goeker M."/>
        </authorList>
    </citation>
    <scope>NUCLEOTIDE SEQUENCE [LARGE SCALE GENOMIC DNA]</scope>
    <source>
        <strain evidence="6 7">DSM 10065</strain>
    </source>
</reference>
<protein>
    <submittedName>
        <fullName evidence="6">Homoprotocatechuate degradation regulator HpaR</fullName>
    </submittedName>
</protein>
<dbReference type="InterPro" id="IPR036388">
    <property type="entry name" value="WH-like_DNA-bd_sf"/>
</dbReference>
<dbReference type="AlphaFoldDB" id="A0A2U1CKY2"/>
<evidence type="ECO:0000256" key="2">
    <source>
        <dbReference type="ARBA" id="ARBA00023125"/>
    </source>
</evidence>
<evidence type="ECO:0000313" key="6">
    <source>
        <dbReference type="EMBL" id="PVY61652.1"/>
    </source>
</evidence>
<evidence type="ECO:0000256" key="3">
    <source>
        <dbReference type="ARBA" id="ARBA00023163"/>
    </source>
</evidence>
<dbReference type="GO" id="GO:0006950">
    <property type="term" value="P:response to stress"/>
    <property type="evidence" value="ECO:0007669"/>
    <property type="project" value="TreeGrafter"/>
</dbReference>
<name>A0A2U1CKY2_9BURK</name>
<organism evidence="6 7">
    <name type="scientific">Pusillimonas noertemannii</name>
    <dbReference type="NCBI Taxonomy" id="305977"/>
    <lineage>
        <taxon>Bacteria</taxon>
        <taxon>Pseudomonadati</taxon>
        <taxon>Pseudomonadota</taxon>
        <taxon>Betaproteobacteria</taxon>
        <taxon>Burkholderiales</taxon>
        <taxon>Alcaligenaceae</taxon>
        <taxon>Pusillimonas</taxon>
    </lineage>
</organism>
<dbReference type="GO" id="GO:0003700">
    <property type="term" value="F:DNA-binding transcription factor activity"/>
    <property type="evidence" value="ECO:0007669"/>
    <property type="project" value="InterPro"/>
</dbReference>
<evidence type="ECO:0000259" key="5">
    <source>
        <dbReference type="PROSITE" id="PS50995"/>
    </source>
</evidence>
<dbReference type="GO" id="GO:0045892">
    <property type="term" value="P:negative regulation of DNA-templated transcription"/>
    <property type="evidence" value="ECO:0007669"/>
    <property type="project" value="InterPro"/>
</dbReference>
<dbReference type="Gene3D" id="1.10.10.10">
    <property type="entry name" value="Winged helix-like DNA-binding domain superfamily/Winged helix DNA-binding domain"/>
    <property type="match status" value="1"/>
</dbReference>
<dbReference type="PANTHER" id="PTHR33164:SF13">
    <property type="entry name" value="4-HYDROXYPHENYLACETATE CATABOLISM PROTEIN"/>
    <property type="match status" value="1"/>
</dbReference>
<dbReference type="InterPro" id="IPR000835">
    <property type="entry name" value="HTH_MarR-typ"/>
</dbReference>
<keyword evidence="3" id="KW-0804">Transcription</keyword>
<dbReference type="OrthoDB" id="8588347at2"/>
<accession>A0A2U1CKY2</accession>
<keyword evidence="2" id="KW-0238">DNA-binding</keyword>
<sequence>MSNKFQHRNLPMLLLRARESVMRYFRKSLKEHGLTEQQWRVIRVLNEWGEMETGRIAVESCILAPSLSGVLDRMERNGLIVRHRLAIDQRKVFVGLTDQSRDLVDHISRSIEVQYGTLEKQLGRDGLLNAYALLDQLISLPGPVEESEPRKQARIRSKRDAEKAGA</sequence>
<dbReference type="SMART" id="SM00347">
    <property type="entry name" value="HTH_MARR"/>
    <property type="match status" value="1"/>
</dbReference>
<dbReference type="PANTHER" id="PTHR33164">
    <property type="entry name" value="TRANSCRIPTIONAL REGULATOR, MARR FAMILY"/>
    <property type="match status" value="1"/>
</dbReference>
<dbReference type="Proteomes" id="UP000246145">
    <property type="component" value="Unassembled WGS sequence"/>
</dbReference>
<dbReference type="PROSITE" id="PS50995">
    <property type="entry name" value="HTH_MARR_2"/>
    <property type="match status" value="1"/>
</dbReference>
<comment type="caution">
    <text evidence="6">The sequence shown here is derived from an EMBL/GenBank/DDBJ whole genome shotgun (WGS) entry which is preliminary data.</text>
</comment>
<dbReference type="PROSITE" id="PS01117">
    <property type="entry name" value="HTH_MARR_1"/>
    <property type="match status" value="1"/>
</dbReference>
<dbReference type="InterPro" id="IPR012712">
    <property type="entry name" value="HpaR/FarR"/>
</dbReference>
<feature type="region of interest" description="Disordered" evidence="4">
    <location>
        <begin position="144"/>
        <end position="166"/>
    </location>
</feature>
<dbReference type="EMBL" id="QEKO01000003">
    <property type="protein sequence ID" value="PVY61652.1"/>
    <property type="molecule type" value="Genomic_DNA"/>
</dbReference>
<keyword evidence="7" id="KW-1185">Reference proteome</keyword>
<dbReference type="Pfam" id="PF01047">
    <property type="entry name" value="MarR"/>
    <property type="match status" value="1"/>
</dbReference>
<dbReference type="NCBIfam" id="TIGR02337">
    <property type="entry name" value="HpaR"/>
    <property type="match status" value="1"/>
</dbReference>
<proteinExistence type="predicted"/>
<dbReference type="SUPFAM" id="SSF46785">
    <property type="entry name" value="Winged helix' DNA-binding domain"/>
    <property type="match status" value="1"/>
</dbReference>
<gene>
    <name evidence="6" type="ORF">C7440_2382</name>
</gene>
<evidence type="ECO:0000256" key="1">
    <source>
        <dbReference type="ARBA" id="ARBA00023015"/>
    </source>
</evidence>